<keyword evidence="4" id="KW-1185">Reference proteome</keyword>
<feature type="coiled-coil region" evidence="1">
    <location>
        <begin position="214"/>
        <end position="385"/>
    </location>
</feature>
<dbReference type="Proteomes" id="UP001187315">
    <property type="component" value="Unassembled WGS sequence"/>
</dbReference>
<name>A0AA88NJB6_TACVA</name>
<organism evidence="3 4">
    <name type="scientific">Tachysurus vachellii</name>
    <name type="common">Darkbarbel catfish</name>
    <name type="synonym">Pelteobagrus vachellii</name>
    <dbReference type="NCBI Taxonomy" id="175792"/>
    <lineage>
        <taxon>Eukaryota</taxon>
        <taxon>Metazoa</taxon>
        <taxon>Chordata</taxon>
        <taxon>Craniata</taxon>
        <taxon>Vertebrata</taxon>
        <taxon>Euteleostomi</taxon>
        <taxon>Actinopterygii</taxon>
        <taxon>Neopterygii</taxon>
        <taxon>Teleostei</taxon>
        <taxon>Ostariophysi</taxon>
        <taxon>Siluriformes</taxon>
        <taxon>Bagridae</taxon>
        <taxon>Tachysurus</taxon>
    </lineage>
</organism>
<keyword evidence="1" id="KW-0175">Coiled coil</keyword>
<feature type="region of interest" description="Disordered" evidence="2">
    <location>
        <begin position="645"/>
        <end position="671"/>
    </location>
</feature>
<comment type="caution">
    <text evidence="3">The sequence shown here is derived from an EMBL/GenBank/DDBJ whole genome shotgun (WGS) entry which is preliminary data.</text>
</comment>
<feature type="coiled-coil region" evidence="1">
    <location>
        <begin position="486"/>
        <end position="520"/>
    </location>
</feature>
<evidence type="ECO:0000256" key="2">
    <source>
        <dbReference type="SAM" id="MobiDB-lite"/>
    </source>
</evidence>
<evidence type="ECO:0000313" key="3">
    <source>
        <dbReference type="EMBL" id="KAK2860006.1"/>
    </source>
</evidence>
<feature type="compositionally biased region" description="Basic and acidic residues" evidence="2">
    <location>
        <begin position="645"/>
        <end position="654"/>
    </location>
</feature>
<proteinExistence type="predicted"/>
<accession>A0AA88NJB6</accession>
<evidence type="ECO:0000313" key="4">
    <source>
        <dbReference type="Proteomes" id="UP001187315"/>
    </source>
</evidence>
<dbReference type="EMBL" id="JAVHJS010000004">
    <property type="protein sequence ID" value="KAK2860006.1"/>
    <property type="molecule type" value="Genomic_DNA"/>
</dbReference>
<gene>
    <name evidence="3" type="ORF">Q7C36_004172</name>
</gene>
<feature type="compositionally biased region" description="Low complexity" evidence="2">
    <location>
        <begin position="662"/>
        <end position="671"/>
    </location>
</feature>
<feature type="coiled-coil region" evidence="1">
    <location>
        <begin position="139"/>
        <end position="180"/>
    </location>
</feature>
<dbReference type="AlphaFoldDB" id="A0AA88NJB6"/>
<protein>
    <submittedName>
        <fullName evidence="3">Uncharacterized protein</fullName>
    </submittedName>
</protein>
<dbReference type="Gene3D" id="1.20.5.4090">
    <property type="match status" value="3"/>
</dbReference>
<sequence length="671" mass="77913">MVVYSLFNSVVLDLLLRHLLLVAGAAVVTVCIYYYVQRDDGGQTTEDTEDTTVPEDPVYEQTTEPALVRHTEVVQDQMMEAEAEAEEKIQELVVPKIQLEDRVKELVVPKIQLDDRVKELEELLCEAHKSYDLKSKVILAKAEKKHQKDVKTITQLKKQNSDLTERVEALRETLKKTKNRLFESNIIFDDMFNEQDQEEHLILQSVNQEMQYTIVQMEVERSEKLIQIENQKNKMKDLGNLVFDMNIEIDHLTNEQKRAREAYGILRAENMKMKKTITQLEEENSEMKKTITQQQEENSEMKKTITQQQEENNEMKKTITQLEDNSEMKKTITQQEENNEMKKTITQQEENNEMKKTITQLEEENSEMKKNITQLEEENSEMKMTLIPKEQLLKKQEQPAGAIERSTGSTSKLSDENVKITESLAGAAVVTVCIYYYVQRDDGGQTTEDTEDTTVPEDPVYEQTTEPALVRHTEVVQDQMMDREAHSILQSEVNEMKKIITQLEEQNNEMKKTLIDKEREAHSIVQSEVNEMKMIITQLKEQNSEMKITLIHKEELLKVTRAKAEEQHQKDEETITQLEEENYDLTEKVEALRGTVEELGKELLEFNRECDELMNEREAHSILQSKVNEMKKIITQLEEQNNEMKKTLIHKKQEQPAGTIESSTGSTSGSV</sequence>
<evidence type="ECO:0000256" key="1">
    <source>
        <dbReference type="SAM" id="Coils"/>
    </source>
</evidence>
<feature type="region of interest" description="Disordered" evidence="2">
    <location>
        <begin position="394"/>
        <end position="415"/>
    </location>
</feature>
<reference evidence="3" key="1">
    <citation type="submission" date="2023-08" db="EMBL/GenBank/DDBJ databases">
        <title>Pelteobagrus vachellii genome.</title>
        <authorList>
            <person name="Liu H."/>
        </authorList>
    </citation>
    <scope>NUCLEOTIDE SEQUENCE</scope>
    <source>
        <strain evidence="3">PRFRI_2022a</strain>
        <tissue evidence="3">Muscle</tissue>
    </source>
</reference>